<protein>
    <submittedName>
        <fullName evidence="3">Uncharacterized protein</fullName>
    </submittedName>
</protein>
<proteinExistence type="predicted"/>
<evidence type="ECO:0000256" key="2">
    <source>
        <dbReference type="SAM" id="MobiDB-lite"/>
    </source>
</evidence>
<evidence type="ECO:0000313" key="3">
    <source>
        <dbReference type="EMBL" id="CAI9281019.1"/>
    </source>
</evidence>
<feature type="compositionally biased region" description="Acidic residues" evidence="2">
    <location>
        <begin position="156"/>
        <end position="166"/>
    </location>
</feature>
<sequence length="223" mass="25365">MSTFQSSFESNTTKANATISNMSVSLRTEKETLKKVHIGIQFHQFELNSSITSKITKLQDDLAFESKITDALTCKTEKVKLLTVKLESAEKKVNEFLSERAVAKAMFPTVFLTFETRGESKKPSPKKVSEQEKPKVSKSKPKGNVYSGSKGKEKVLEEEEKEEEEDKNEKPKCKAHDTILDENMRIEREAEEKEMANRDAQTALAAKKLLFPPRSMERMLKKL</sequence>
<dbReference type="Proteomes" id="UP001177003">
    <property type="component" value="Chromosome 4"/>
</dbReference>
<dbReference type="EMBL" id="OX465080">
    <property type="protein sequence ID" value="CAI9281019.1"/>
    <property type="molecule type" value="Genomic_DNA"/>
</dbReference>
<accession>A0AA36E2L2</accession>
<reference evidence="3" key="1">
    <citation type="submission" date="2023-04" db="EMBL/GenBank/DDBJ databases">
        <authorList>
            <person name="Vijverberg K."/>
            <person name="Xiong W."/>
            <person name="Schranz E."/>
        </authorList>
    </citation>
    <scope>NUCLEOTIDE SEQUENCE</scope>
</reference>
<feature type="compositionally biased region" description="Basic and acidic residues" evidence="2">
    <location>
        <begin position="116"/>
        <end position="135"/>
    </location>
</feature>
<evidence type="ECO:0000313" key="4">
    <source>
        <dbReference type="Proteomes" id="UP001177003"/>
    </source>
</evidence>
<feature type="region of interest" description="Disordered" evidence="2">
    <location>
        <begin position="116"/>
        <end position="178"/>
    </location>
</feature>
<feature type="compositionally biased region" description="Basic and acidic residues" evidence="2">
    <location>
        <begin position="167"/>
        <end position="178"/>
    </location>
</feature>
<name>A0AA36E2L2_LACSI</name>
<dbReference type="AlphaFoldDB" id="A0AA36E2L2"/>
<keyword evidence="4" id="KW-1185">Reference proteome</keyword>
<feature type="coiled-coil region" evidence="1">
    <location>
        <begin position="79"/>
        <end position="106"/>
    </location>
</feature>
<organism evidence="3 4">
    <name type="scientific">Lactuca saligna</name>
    <name type="common">Willowleaf lettuce</name>
    <dbReference type="NCBI Taxonomy" id="75948"/>
    <lineage>
        <taxon>Eukaryota</taxon>
        <taxon>Viridiplantae</taxon>
        <taxon>Streptophyta</taxon>
        <taxon>Embryophyta</taxon>
        <taxon>Tracheophyta</taxon>
        <taxon>Spermatophyta</taxon>
        <taxon>Magnoliopsida</taxon>
        <taxon>eudicotyledons</taxon>
        <taxon>Gunneridae</taxon>
        <taxon>Pentapetalae</taxon>
        <taxon>asterids</taxon>
        <taxon>campanulids</taxon>
        <taxon>Asterales</taxon>
        <taxon>Asteraceae</taxon>
        <taxon>Cichorioideae</taxon>
        <taxon>Cichorieae</taxon>
        <taxon>Lactucinae</taxon>
        <taxon>Lactuca</taxon>
    </lineage>
</organism>
<evidence type="ECO:0000256" key="1">
    <source>
        <dbReference type="SAM" id="Coils"/>
    </source>
</evidence>
<keyword evidence="1" id="KW-0175">Coiled coil</keyword>
<gene>
    <name evidence="3" type="ORF">LSALG_LOCUS20737</name>
</gene>